<gene>
    <name evidence="2" type="ORF">P170DRAFT_162813</name>
</gene>
<evidence type="ECO:0000313" key="2">
    <source>
        <dbReference type="EMBL" id="PLB51237.1"/>
    </source>
</evidence>
<evidence type="ECO:0000256" key="1">
    <source>
        <dbReference type="SAM" id="Phobius"/>
    </source>
</evidence>
<comment type="caution">
    <text evidence="2">The sequence shown here is derived from an EMBL/GenBank/DDBJ whole genome shotgun (WGS) entry which is preliminary data.</text>
</comment>
<accession>A0A2I2GEI1</accession>
<sequence>MVNRFFFSSFLASNMNVHFSFFVGLPILIFSLLLSLCFYHHGKATLHLGWLLDLVDCDVYDFKRLERSWKFYLLPPGLSIVDCV</sequence>
<dbReference type="Proteomes" id="UP000234275">
    <property type="component" value="Unassembled WGS sequence"/>
</dbReference>
<dbReference type="AlphaFoldDB" id="A0A2I2GEI1"/>
<feature type="transmembrane region" description="Helical" evidence="1">
    <location>
        <begin position="20"/>
        <end position="39"/>
    </location>
</feature>
<organism evidence="2 3">
    <name type="scientific">Aspergillus steynii IBT 23096</name>
    <dbReference type="NCBI Taxonomy" id="1392250"/>
    <lineage>
        <taxon>Eukaryota</taxon>
        <taxon>Fungi</taxon>
        <taxon>Dikarya</taxon>
        <taxon>Ascomycota</taxon>
        <taxon>Pezizomycotina</taxon>
        <taxon>Eurotiomycetes</taxon>
        <taxon>Eurotiomycetidae</taxon>
        <taxon>Eurotiales</taxon>
        <taxon>Aspergillaceae</taxon>
        <taxon>Aspergillus</taxon>
        <taxon>Aspergillus subgen. Circumdati</taxon>
    </lineage>
</organism>
<keyword evidence="1" id="KW-0472">Membrane</keyword>
<dbReference type="RefSeq" id="XP_024706539.1">
    <property type="nucleotide sequence ID" value="XM_024842578.1"/>
</dbReference>
<evidence type="ECO:0008006" key="4">
    <source>
        <dbReference type="Google" id="ProtNLM"/>
    </source>
</evidence>
<dbReference type="EMBL" id="MSFO01000003">
    <property type="protein sequence ID" value="PLB51237.1"/>
    <property type="molecule type" value="Genomic_DNA"/>
</dbReference>
<proteinExistence type="predicted"/>
<keyword evidence="1" id="KW-0812">Transmembrane</keyword>
<keyword evidence="3" id="KW-1185">Reference proteome</keyword>
<dbReference type="OrthoDB" id="515064at2759"/>
<dbReference type="GeneID" id="36550275"/>
<protein>
    <recommendedName>
        <fullName evidence="4">Transmembrane protein</fullName>
    </recommendedName>
</protein>
<keyword evidence="1" id="KW-1133">Transmembrane helix</keyword>
<reference evidence="2 3" key="1">
    <citation type="submission" date="2016-12" db="EMBL/GenBank/DDBJ databases">
        <title>The genomes of Aspergillus section Nigri reveals drivers in fungal speciation.</title>
        <authorList>
            <consortium name="DOE Joint Genome Institute"/>
            <person name="Vesth T.C."/>
            <person name="Nybo J."/>
            <person name="Theobald S."/>
            <person name="Brandl J."/>
            <person name="Frisvad J.C."/>
            <person name="Nielsen K.F."/>
            <person name="Lyhne E.K."/>
            <person name="Kogle M.E."/>
            <person name="Kuo A."/>
            <person name="Riley R."/>
            <person name="Clum A."/>
            <person name="Nolan M."/>
            <person name="Lipzen A."/>
            <person name="Salamov A."/>
            <person name="Henrissat B."/>
            <person name="Wiebenga A."/>
            <person name="De Vries R.P."/>
            <person name="Grigoriev I.V."/>
            <person name="Mortensen U.H."/>
            <person name="Andersen M.R."/>
            <person name="Baker S.E."/>
        </authorList>
    </citation>
    <scope>NUCLEOTIDE SEQUENCE [LARGE SCALE GENOMIC DNA]</scope>
    <source>
        <strain evidence="2 3">IBT 23096</strain>
    </source>
</reference>
<dbReference type="VEuPathDB" id="FungiDB:P170DRAFT_162813"/>
<evidence type="ECO:0000313" key="3">
    <source>
        <dbReference type="Proteomes" id="UP000234275"/>
    </source>
</evidence>
<name>A0A2I2GEI1_9EURO</name>